<comment type="caution">
    <text evidence="3">The sequence shown here is derived from an EMBL/GenBank/DDBJ whole genome shotgun (WGS) entry which is preliminary data.</text>
</comment>
<evidence type="ECO:0000313" key="3">
    <source>
        <dbReference type="EMBL" id="MFD1371033.1"/>
    </source>
</evidence>
<protein>
    <submittedName>
        <fullName evidence="3">ATP-binding protein</fullName>
    </submittedName>
</protein>
<dbReference type="Pfam" id="PF13581">
    <property type="entry name" value="HATPase_c_2"/>
    <property type="match status" value="1"/>
</dbReference>
<keyword evidence="1" id="KW-0808">Transferase</keyword>
<evidence type="ECO:0000256" key="1">
    <source>
        <dbReference type="ARBA" id="ARBA00022527"/>
    </source>
</evidence>
<keyword evidence="3" id="KW-0547">Nucleotide-binding</keyword>
<dbReference type="InterPro" id="IPR050267">
    <property type="entry name" value="Anti-sigma-factor_SerPK"/>
</dbReference>
<dbReference type="SUPFAM" id="SSF55874">
    <property type="entry name" value="ATPase domain of HSP90 chaperone/DNA topoisomerase II/histidine kinase"/>
    <property type="match status" value="1"/>
</dbReference>
<dbReference type="Gene3D" id="3.30.565.10">
    <property type="entry name" value="Histidine kinase-like ATPase, C-terminal domain"/>
    <property type="match status" value="1"/>
</dbReference>
<evidence type="ECO:0000259" key="2">
    <source>
        <dbReference type="Pfam" id="PF13581"/>
    </source>
</evidence>
<dbReference type="GO" id="GO:0005524">
    <property type="term" value="F:ATP binding"/>
    <property type="evidence" value="ECO:0007669"/>
    <property type="project" value="UniProtKB-KW"/>
</dbReference>
<keyword evidence="3" id="KW-0067">ATP-binding</keyword>
<evidence type="ECO:0000313" key="4">
    <source>
        <dbReference type="Proteomes" id="UP001597183"/>
    </source>
</evidence>
<keyword evidence="1" id="KW-0723">Serine/threonine-protein kinase</keyword>
<sequence length="188" mass="20747">MPFWLAAWRQARLEPPPTQLAFTLPATTTLGWRLRNLRGPQPRVLTTMYEARRAIAGRMSRDNRLQTRLPSLPASVRTARHLVAQGCRTWHLPHLQHDALLIVSELSTNAVQHAATDFVVTLTRDDASLRVAVRDGASPFPRPGDPQLTGPQALLGERGQGPRLVHTLATAWGVMSAHGGKVVWANVQ</sequence>
<keyword evidence="1" id="KW-0418">Kinase</keyword>
<gene>
    <name evidence="3" type="ORF">ACFQ5G_37335</name>
</gene>
<dbReference type="InterPro" id="IPR003594">
    <property type="entry name" value="HATPase_dom"/>
</dbReference>
<dbReference type="InterPro" id="IPR036890">
    <property type="entry name" value="HATPase_C_sf"/>
</dbReference>
<feature type="domain" description="Histidine kinase/HSP90-like ATPase" evidence="2">
    <location>
        <begin position="69"/>
        <end position="185"/>
    </location>
</feature>
<organism evidence="3 4">
    <name type="scientific">Actinoplanes sichuanensis</name>
    <dbReference type="NCBI Taxonomy" id="512349"/>
    <lineage>
        <taxon>Bacteria</taxon>
        <taxon>Bacillati</taxon>
        <taxon>Actinomycetota</taxon>
        <taxon>Actinomycetes</taxon>
        <taxon>Micromonosporales</taxon>
        <taxon>Micromonosporaceae</taxon>
        <taxon>Actinoplanes</taxon>
    </lineage>
</organism>
<dbReference type="RefSeq" id="WP_317795610.1">
    <property type="nucleotide sequence ID" value="NZ_AP028461.1"/>
</dbReference>
<proteinExistence type="predicted"/>
<dbReference type="PANTHER" id="PTHR35526:SF3">
    <property type="entry name" value="ANTI-SIGMA-F FACTOR RSBW"/>
    <property type="match status" value="1"/>
</dbReference>
<accession>A0ABW4AKH7</accession>
<dbReference type="Proteomes" id="UP001597183">
    <property type="component" value="Unassembled WGS sequence"/>
</dbReference>
<name>A0ABW4AKH7_9ACTN</name>
<dbReference type="PANTHER" id="PTHR35526">
    <property type="entry name" value="ANTI-SIGMA-F FACTOR RSBW-RELATED"/>
    <property type="match status" value="1"/>
</dbReference>
<keyword evidence="4" id="KW-1185">Reference proteome</keyword>
<dbReference type="EMBL" id="JBHTMK010000050">
    <property type="protein sequence ID" value="MFD1371033.1"/>
    <property type="molecule type" value="Genomic_DNA"/>
</dbReference>
<reference evidence="4" key="1">
    <citation type="journal article" date="2019" name="Int. J. Syst. Evol. Microbiol.">
        <title>The Global Catalogue of Microorganisms (GCM) 10K type strain sequencing project: providing services to taxonomists for standard genome sequencing and annotation.</title>
        <authorList>
            <consortium name="The Broad Institute Genomics Platform"/>
            <consortium name="The Broad Institute Genome Sequencing Center for Infectious Disease"/>
            <person name="Wu L."/>
            <person name="Ma J."/>
        </authorList>
    </citation>
    <scope>NUCLEOTIDE SEQUENCE [LARGE SCALE GENOMIC DNA]</scope>
    <source>
        <strain evidence="4">CCM 7526</strain>
    </source>
</reference>
<dbReference type="CDD" id="cd16936">
    <property type="entry name" value="HATPase_RsbW-like"/>
    <property type="match status" value="1"/>
</dbReference>